<feature type="compositionally biased region" description="Basic and acidic residues" evidence="2">
    <location>
        <begin position="800"/>
        <end position="823"/>
    </location>
</feature>
<feature type="compositionally biased region" description="Basic and acidic residues" evidence="2">
    <location>
        <begin position="1"/>
        <end position="11"/>
    </location>
</feature>
<evidence type="ECO:0000256" key="2">
    <source>
        <dbReference type="SAM" id="MobiDB-lite"/>
    </source>
</evidence>
<dbReference type="AlphaFoldDB" id="A0A8H4IY63"/>
<keyword evidence="5" id="KW-1185">Reference proteome</keyword>
<protein>
    <submittedName>
        <fullName evidence="3">Uncharacterized protein</fullName>
    </submittedName>
</protein>
<feature type="compositionally biased region" description="Low complexity" evidence="2">
    <location>
        <begin position="609"/>
        <end position="628"/>
    </location>
</feature>
<keyword evidence="1" id="KW-0175">Coiled coil</keyword>
<evidence type="ECO:0000313" key="5">
    <source>
        <dbReference type="Proteomes" id="UP000572817"/>
    </source>
</evidence>
<feature type="compositionally biased region" description="Low complexity" evidence="2">
    <location>
        <begin position="707"/>
        <end position="720"/>
    </location>
</feature>
<feature type="compositionally biased region" description="Basic residues" evidence="2">
    <location>
        <begin position="692"/>
        <end position="703"/>
    </location>
</feature>
<dbReference type="EMBL" id="WWBZ02000016">
    <property type="protein sequence ID" value="KAF4309359.1"/>
    <property type="molecule type" value="Genomic_DNA"/>
</dbReference>
<feature type="compositionally biased region" description="Basic and acidic residues" evidence="2">
    <location>
        <begin position="483"/>
        <end position="494"/>
    </location>
</feature>
<feature type="compositionally biased region" description="Pro residues" evidence="2">
    <location>
        <begin position="575"/>
        <end position="586"/>
    </location>
</feature>
<feature type="compositionally biased region" description="Acidic residues" evidence="2">
    <location>
        <begin position="448"/>
        <end position="481"/>
    </location>
</feature>
<organism evidence="3 5">
    <name type="scientific">Botryosphaeria dothidea</name>
    <dbReference type="NCBI Taxonomy" id="55169"/>
    <lineage>
        <taxon>Eukaryota</taxon>
        <taxon>Fungi</taxon>
        <taxon>Dikarya</taxon>
        <taxon>Ascomycota</taxon>
        <taxon>Pezizomycotina</taxon>
        <taxon>Dothideomycetes</taxon>
        <taxon>Dothideomycetes incertae sedis</taxon>
        <taxon>Botryosphaeriales</taxon>
        <taxon>Botryosphaeriaceae</taxon>
        <taxon>Botryosphaeria</taxon>
    </lineage>
</organism>
<proteinExistence type="predicted"/>
<feature type="region of interest" description="Disordered" evidence="2">
    <location>
        <begin position="424"/>
        <end position="871"/>
    </location>
</feature>
<feature type="compositionally biased region" description="Low complexity" evidence="2">
    <location>
        <begin position="25"/>
        <end position="39"/>
    </location>
</feature>
<evidence type="ECO:0000313" key="3">
    <source>
        <dbReference type="EMBL" id="KAF4309359.1"/>
    </source>
</evidence>
<dbReference type="EMBL" id="WWBZ02000007">
    <property type="protein sequence ID" value="KAF4312340.1"/>
    <property type="molecule type" value="Genomic_DNA"/>
</dbReference>
<feature type="compositionally biased region" description="Acidic residues" evidence="2">
    <location>
        <begin position="495"/>
        <end position="513"/>
    </location>
</feature>
<feature type="region of interest" description="Disordered" evidence="2">
    <location>
        <begin position="81"/>
        <end position="123"/>
    </location>
</feature>
<evidence type="ECO:0000313" key="4">
    <source>
        <dbReference type="EMBL" id="KAF4312340.1"/>
    </source>
</evidence>
<feature type="compositionally biased region" description="Acidic residues" evidence="2">
    <location>
        <begin position="530"/>
        <end position="545"/>
    </location>
</feature>
<gene>
    <name evidence="3" type="ORF">GTA08_BOTSDO02726</name>
    <name evidence="4" type="ORF">GTA08_BOTSDO12430</name>
</gene>
<feature type="compositionally biased region" description="Basic residues" evidence="2">
    <location>
        <begin position="824"/>
        <end position="836"/>
    </location>
</feature>
<name>A0A8H4IY63_9PEZI</name>
<dbReference type="OrthoDB" id="3944649at2759"/>
<feature type="compositionally biased region" description="Basic residues" evidence="2">
    <location>
        <begin position="851"/>
        <end position="860"/>
    </location>
</feature>
<feature type="compositionally biased region" description="Basic and acidic residues" evidence="2">
    <location>
        <begin position="555"/>
        <end position="571"/>
    </location>
</feature>
<feature type="compositionally biased region" description="Acidic residues" evidence="2">
    <location>
        <begin position="433"/>
        <end position="442"/>
    </location>
</feature>
<sequence length="871" mass="96687">MESSQRRERLSTKSITPDDDVFSTPGSSFFGRSLLSSPRIDSTPPTSEFLGSGHNTPVHNQRNISFKSLNVPWGIGLDGQEIKLESTPPPSSQLPAAYESSPTPTPKSKRGTPNAVRAPPCCQTNSTSARRFIEASADPNVALPDEAAAYHRWATVVRNALVQHNMWKFVDGSHSVHSATLFYRNADYKTVELIRWAYTTTFPLSTPTLLDDTLHMPASELWDHIRAKHTSVAPSSSWASSTPFSSADALPPTSSAATPPSELFGSNAGKVWFLMHKFHEATLASLGHDAATFANQLQTIAHRLHKLGFALPEFLLKMQFLKNLEPEYAGRVRELEEVHGPMLWEEGGVGFAEVRECIVEEERRLREAAEQREKDEVVREELERLEGVGVGRPVDDEARESARRFERVSFGEERRRRAEAAEQRLRAAKAETPELESEELQDIQESVESNDEPYDKDQEEQASEEELEPEEEQEEEEEQQVEEYAHPRRVLEIKDSEEEEEDEDEKEVQEEELAQGSSPRVVLQVKDTPDEYSDAYSSDEDEAVEFLETIAKHPTTPDRTSKQKTPAEKVQETPIAPPATLPPPPSSNRDHQPQSTPIAPARVAKTLGTTPTPRRTSVVSSVSARSSPTPGPSTRINPAPASPSPEPPTRTALTTPTPRATSPDPDSPYSDVEATSAAVQRARGTRKPDHRAPKKKASHQKTKKASESSAALPSSPRPVSTNSELRKRKTAAEANEVFDREYHRTSSPPSLARSCCYRCKKGGHATECRCPWSPSVVRDAGSGRLRSVPWTKGPSVGFALERKGGGGERDKGNGGDRDGGKERKKEKKKKKSKKRRREEAVEEEGKDMGKERKKKKKKKGEKTLRRSSLSL</sequence>
<reference evidence="3 5" key="1">
    <citation type="submission" date="2020-04" db="EMBL/GenBank/DDBJ databases">
        <title>Genome Assembly and Annotation of Botryosphaeria dothidea sdau 11-99, a Latent Pathogen of Apple Fruit Ring Rot in China.</title>
        <authorList>
            <person name="Yu C."/>
            <person name="Diao Y."/>
            <person name="Lu Q."/>
            <person name="Zhao J."/>
            <person name="Cui S."/>
            <person name="Peng C."/>
            <person name="He B."/>
            <person name="Liu H."/>
        </authorList>
    </citation>
    <scope>NUCLEOTIDE SEQUENCE [LARGE SCALE GENOMIC DNA]</scope>
    <source>
        <strain evidence="3">Sdau11-99</strain>
        <strain evidence="5">sdau11-99</strain>
    </source>
</reference>
<comment type="caution">
    <text evidence="3">The sequence shown here is derived from an EMBL/GenBank/DDBJ whole genome shotgun (WGS) entry which is preliminary data.</text>
</comment>
<feature type="region of interest" description="Disordered" evidence="2">
    <location>
        <begin position="1"/>
        <end position="58"/>
    </location>
</feature>
<evidence type="ECO:0000256" key="1">
    <source>
        <dbReference type="SAM" id="Coils"/>
    </source>
</evidence>
<feature type="compositionally biased region" description="Low complexity" evidence="2">
    <location>
        <begin position="649"/>
        <end position="663"/>
    </location>
</feature>
<accession>A0A8H4IY63</accession>
<dbReference type="Proteomes" id="UP000572817">
    <property type="component" value="Unassembled WGS sequence"/>
</dbReference>
<feature type="coiled-coil region" evidence="1">
    <location>
        <begin position="351"/>
        <end position="385"/>
    </location>
</feature>